<dbReference type="eggNOG" id="COG1661">
    <property type="taxonomic scope" value="Bacteria"/>
</dbReference>
<dbReference type="EMBL" id="ACJM01000010">
    <property type="protein sequence ID" value="EEG77059.1"/>
    <property type="molecule type" value="Genomic_DNA"/>
</dbReference>
<dbReference type="RefSeq" id="WP_008517229.1">
    <property type="nucleotide sequence ID" value="NZ_ACJM01000010.1"/>
</dbReference>
<dbReference type="CDD" id="cd11378">
    <property type="entry name" value="DUF296"/>
    <property type="match status" value="1"/>
</dbReference>
<organism evidence="2 3">
    <name type="scientific">Dethiobacter alkaliphilus AHT 1</name>
    <dbReference type="NCBI Taxonomy" id="555088"/>
    <lineage>
        <taxon>Bacteria</taxon>
        <taxon>Bacillati</taxon>
        <taxon>Bacillota</taxon>
        <taxon>Dethiobacteria</taxon>
        <taxon>Dethiobacterales</taxon>
        <taxon>Dethiobacteraceae</taxon>
        <taxon>Dethiobacter</taxon>
    </lineage>
</organism>
<reference evidence="2 3" key="1">
    <citation type="submission" date="2009-02" db="EMBL/GenBank/DDBJ databases">
        <title>Sequencing of the draft genome and assembly of Dethiobacter alkaliphilus AHT 1.</title>
        <authorList>
            <consortium name="US DOE Joint Genome Institute (JGI-PGF)"/>
            <person name="Lucas S."/>
            <person name="Copeland A."/>
            <person name="Lapidus A."/>
            <person name="Glavina del Rio T."/>
            <person name="Dalin E."/>
            <person name="Tice H."/>
            <person name="Bruce D."/>
            <person name="Goodwin L."/>
            <person name="Pitluck S."/>
            <person name="Larimer F."/>
            <person name="Land M.L."/>
            <person name="Hauser L."/>
            <person name="Muyzer G."/>
        </authorList>
    </citation>
    <scope>NUCLEOTIDE SEQUENCE [LARGE SCALE GENOMIC DNA]</scope>
    <source>
        <strain evidence="2 3">AHT 1</strain>
    </source>
</reference>
<protein>
    <recommendedName>
        <fullName evidence="1">PPC domain-containing protein</fullName>
    </recommendedName>
</protein>
<proteinExistence type="predicted"/>
<dbReference type="SUPFAM" id="SSF117856">
    <property type="entry name" value="AF0104/ALDC/Ptd012-like"/>
    <property type="match status" value="1"/>
</dbReference>
<dbReference type="AlphaFoldDB" id="C0GHY5"/>
<dbReference type="STRING" id="555088.DealDRAFT_2094"/>
<evidence type="ECO:0000259" key="1">
    <source>
        <dbReference type="PROSITE" id="PS51742"/>
    </source>
</evidence>
<dbReference type="OrthoDB" id="9798999at2"/>
<sequence length="146" mass="15369">MKATEGKIGRVFVIRLEEGDVVPGCIENFAAENNIKVGFVNIIGGIGSGEVVTGPRRTYEMPPSPMVLPVDGAHEITGTGVLVPGDDGRPQLHLHASLGRAGKTTTGCLRPGVKTWLVGEVVLCEILGVDSKRVLDNKSGFALLQP</sequence>
<name>C0GHY5_DETAL</name>
<dbReference type="PANTHER" id="PTHR34988">
    <property type="entry name" value="PROTEIN, PUTATIVE-RELATED"/>
    <property type="match status" value="1"/>
</dbReference>
<dbReference type="Pfam" id="PF03479">
    <property type="entry name" value="PCC"/>
    <property type="match status" value="1"/>
</dbReference>
<evidence type="ECO:0000313" key="3">
    <source>
        <dbReference type="Proteomes" id="UP000006443"/>
    </source>
</evidence>
<dbReference type="PANTHER" id="PTHR34988:SF1">
    <property type="entry name" value="DNA-BINDING PROTEIN"/>
    <property type="match status" value="1"/>
</dbReference>
<dbReference type="Gene3D" id="3.30.1330.80">
    <property type="entry name" value="Hypothetical protein, similar to alpha- acetolactate decarboxylase, domain 2"/>
    <property type="match status" value="1"/>
</dbReference>
<dbReference type="InterPro" id="IPR005175">
    <property type="entry name" value="PPC_dom"/>
</dbReference>
<accession>C0GHY5</accession>
<gene>
    <name evidence="2" type="ORF">DealDRAFT_2094</name>
</gene>
<keyword evidence="3" id="KW-1185">Reference proteome</keyword>
<dbReference type="PROSITE" id="PS51742">
    <property type="entry name" value="PPC"/>
    <property type="match status" value="1"/>
</dbReference>
<comment type="caution">
    <text evidence="2">The sequence shown here is derived from an EMBL/GenBank/DDBJ whole genome shotgun (WGS) entry which is preliminary data.</text>
</comment>
<dbReference type="Proteomes" id="UP000006443">
    <property type="component" value="Unassembled WGS sequence"/>
</dbReference>
<feature type="domain" description="PPC" evidence="1">
    <location>
        <begin position="6"/>
        <end position="146"/>
    </location>
</feature>
<evidence type="ECO:0000313" key="2">
    <source>
        <dbReference type="EMBL" id="EEG77059.1"/>
    </source>
</evidence>